<dbReference type="Proteomes" id="UP000823749">
    <property type="component" value="Chromosome 13"/>
</dbReference>
<evidence type="ECO:0000313" key="2">
    <source>
        <dbReference type="Proteomes" id="UP000823749"/>
    </source>
</evidence>
<proteinExistence type="predicted"/>
<sequence length="218" mass="24969">MPTQRTLRRAEREIARKRENGGGWWCSVGRQGEENERSVVELLLRRSSSFNVLQYFFQIRKLDTINTTSFDAEQYMNLLRPTLAAAEEDLDDDCVVLLEKVNVIENNVAGSDFCDFESFKITTPPGFLSMLTSTFTYSKELMMRNELDANLAIPGQHSRKVVGYGSRGKYWHSKGKCVWMFPIGVFNEMVISNCCGQWMASLAGQLNMHAQDRRDLIM</sequence>
<comment type="caution">
    <text evidence="1">The sequence shown here is derived from an EMBL/GenBank/DDBJ whole genome shotgun (WGS) entry which is preliminary data.</text>
</comment>
<keyword evidence="2" id="KW-1185">Reference proteome</keyword>
<dbReference type="AlphaFoldDB" id="A0AAV6HWE0"/>
<dbReference type="EMBL" id="JACTNZ010000013">
    <property type="protein sequence ID" value="KAG5516431.1"/>
    <property type="molecule type" value="Genomic_DNA"/>
</dbReference>
<name>A0AAV6HWE0_9ERIC</name>
<dbReference type="EMBL" id="JACTNZ010000013">
    <property type="protein sequence ID" value="KAG5516430.1"/>
    <property type="molecule type" value="Genomic_DNA"/>
</dbReference>
<organism evidence="1 2">
    <name type="scientific">Rhododendron griersonianum</name>
    <dbReference type="NCBI Taxonomy" id="479676"/>
    <lineage>
        <taxon>Eukaryota</taxon>
        <taxon>Viridiplantae</taxon>
        <taxon>Streptophyta</taxon>
        <taxon>Embryophyta</taxon>
        <taxon>Tracheophyta</taxon>
        <taxon>Spermatophyta</taxon>
        <taxon>Magnoliopsida</taxon>
        <taxon>eudicotyledons</taxon>
        <taxon>Gunneridae</taxon>
        <taxon>Pentapetalae</taxon>
        <taxon>asterids</taxon>
        <taxon>Ericales</taxon>
        <taxon>Ericaceae</taxon>
        <taxon>Ericoideae</taxon>
        <taxon>Rhodoreae</taxon>
        <taxon>Rhododendron</taxon>
    </lineage>
</organism>
<protein>
    <submittedName>
        <fullName evidence="1">Uncharacterized protein</fullName>
    </submittedName>
</protein>
<evidence type="ECO:0000313" key="1">
    <source>
        <dbReference type="EMBL" id="KAG5516431.1"/>
    </source>
</evidence>
<reference evidence="1 2" key="1">
    <citation type="submission" date="2020-08" db="EMBL/GenBank/DDBJ databases">
        <title>Plant Genome Project.</title>
        <authorList>
            <person name="Zhang R.-G."/>
        </authorList>
    </citation>
    <scope>NUCLEOTIDE SEQUENCE [LARGE SCALE GENOMIC DNA]</scope>
    <source>
        <strain evidence="1">WSP0</strain>
        <tissue evidence="1">Leaf</tissue>
    </source>
</reference>
<accession>A0AAV6HWE0</accession>
<gene>
    <name evidence="1" type="ORF">RHGRI_037219</name>
</gene>